<name>A0A644ZSV4_9ZZZZ</name>
<sequence length="109" mass="12118">MPVNLHLHGGVLRAASQNEDDGKTVEAEEKHQRCSAYDCRKKSRQGDTEKGLHLVGSQGLACRFTVSVKVFPVGGDQTHDNREVVERMGQDDGLERVEDLQRGFGEIEQ</sequence>
<feature type="compositionally biased region" description="Basic and acidic residues" evidence="1">
    <location>
        <begin position="20"/>
        <end position="50"/>
    </location>
</feature>
<organism evidence="2">
    <name type="scientific">bioreactor metagenome</name>
    <dbReference type="NCBI Taxonomy" id="1076179"/>
    <lineage>
        <taxon>unclassified sequences</taxon>
        <taxon>metagenomes</taxon>
        <taxon>ecological metagenomes</taxon>
    </lineage>
</organism>
<proteinExistence type="predicted"/>
<accession>A0A644ZSV4</accession>
<evidence type="ECO:0000256" key="1">
    <source>
        <dbReference type="SAM" id="MobiDB-lite"/>
    </source>
</evidence>
<gene>
    <name evidence="2" type="ORF">SDC9_90643</name>
</gene>
<reference evidence="2" key="1">
    <citation type="submission" date="2019-08" db="EMBL/GenBank/DDBJ databases">
        <authorList>
            <person name="Kucharzyk K."/>
            <person name="Murdoch R.W."/>
            <person name="Higgins S."/>
            <person name="Loffler F."/>
        </authorList>
    </citation>
    <scope>NUCLEOTIDE SEQUENCE</scope>
</reference>
<feature type="region of interest" description="Disordered" evidence="1">
    <location>
        <begin position="1"/>
        <end position="50"/>
    </location>
</feature>
<comment type="caution">
    <text evidence="2">The sequence shown here is derived from an EMBL/GenBank/DDBJ whole genome shotgun (WGS) entry which is preliminary data.</text>
</comment>
<evidence type="ECO:0000313" key="2">
    <source>
        <dbReference type="EMBL" id="MPM43965.1"/>
    </source>
</evidence>
<dbReference type="EMBL" id="VSSQ01010303">
    <property type="protein sequence ID" value="MPM43965.1"/>
    <property type="molecule type" value="Genomic_DNA"/>
</dbReference>
<dbReference type="AlphaFoldDB" id="A0A644ZSV4"/>
<protein>
    <submittedName>
        <fullName evidence="2">Uncharacterized protein</fullName>
    </submittedName>
</protein>